<accession>A0A075G766</accession>
<reference evidence="2" key="1">
    <citation type="journal article" date="2014" name="Genome Biol. Evol.">
        <title>Pangenome evidence for extensive interdomain horizontal transfer affecting lineage core and shell genes in uncultured planktonic thaumarchaeota and euryarchaeota.</title>
        <authorList>
            <person name="Deschamps P."/>
            <person name="Zivanovic Y."/>
            <person name="Moreira D."/>
            <person name="Rodriguez-Valera F."/>
            <person name="Lopez-Garcia P."/>
        </authorList>
    </citation>
    <scope>NUCLEOTIDE SEQUENCE</scope>
</reference>
<dbReference type="Gene3D" id="3.40.630.30">
    <property type="match status" value="1"/>
</dbReference>
<protein>
    <submittedName>
        <fullName evidence="2">GCN5-related N-acetyltransferase</fullName>
    </submittedName>
</protein>
<organism evidence="2">
    <name type="scientific">uncultured marine thaumarchaeote KM3_11_F08</name>
    <dbReference type="NCBI Taxonomy" id="1455992"/>
    <lineage>
        <taxon>Archaea</taxon>
        <taxon>Nitrososphaerota</taxon>
        <taxon>environmental samples</taxon>
    </lineage>
</organism>
<feature type="domain" description="N-acetyltransferase" evidence="1">
    <location>
        <begin position="6"/>
        <end position="140"/>
    </location>
</feature>
<dbReference type="InterPro" id="IPR016181">
    <property type="entry name" value="Acyl_CoA_acyltransferase"/>
</dbReference>
<dbReference type="GO" id="GO:0016747">
    <property type="term" value="F:acyltransferase activity, transferring groups other than amino-acyl groups"/>
    <property type="evidence" value="ECO:0007669"/>
    <property type="project" value="InterPro"/>
</dbReference>
<dbReference type="AlphaFoldDB" id="A0A075G766"/>
<dbReference type="InterPro" id="IPR000182">
    <property type="entry name" value="GNAT_dom"/>
</dbReference>
<keyword evidence="2" id="KW-0808">Transferase</keyword>
<sequence length="270" mass="31557">MNEFMKNIRMPISSDKNQILSFCEKTFSWGDYIHEVWDSWEKDDGLVIIEEDNIAVGMCHGVKFQSENMLWIEGIRVKDEYRKNGFATSLIRYFEKIADDCDIKHLNMLIESENIQSLNLVKKLGYQIISKWNYFSLPSKNNSYGKIKFESIDINELNFKGMRFVDSWRWIPLTKDNFENLYSSGNVLCQKNDGTVQSLGIISESNSFDDTIILTIIFGVCDDIYKMICYTQNLSVEKGYSKIRILTEKYDLKIDSLGNKFPFYLVEKTL</sequence>
<dbReference type="Pfam" id="PF00583">
    <property type="entry name" value="Acetyltransf_1"/>
    <property type="match status" value="1"/>
</dbReference>
<dbReference type="CDD" id="cd04301">
    <property type="entry name" value="NAT_SF"/>
    <property type="match status" value="1"/>
</dbReference>
<dbReference type="PANTHER" id="PTHR43072:SF52">
    <property type="entry name" value="GCN5-RELATED N-ACETYLTRANSFERASE"/>
    <property type="match status" value="1"/>
</dbReference>
<proteinExistence type="predicted"/>
<dbReference type="PROSITE" id="PS51186">
    <property type="entry name" value="GNAT"/>
    <property type="match status" value="1"/>
</dbReference>
<dbReference type="EMBL" id="KF900574">
    <property type="protein sequence ID" value="AIE99845.1"/>
    <property type="molecule type" value="Genomic_DNA"/>
</dbReference>
<name>A0A075G766_9ARCH</name>
<dbReference type="PANTHER" id="PTHR43072">
    <property type="entry name" value="N-ACETYLTRANSFERASE"/>
    <property type="match status" value="1"/>
</dbReference>
<evidence type="ECO:0000313" key="2">
    <source>
        <dbReference type="EMBL" id="AIE99845.1"/>
    </source>
</evidence>
<evidence type="ECO:0000259" key="1">
    <source>
        <dbReference type="PROSITE" id="PS51186"/>
    </source>
</evidence>
<dbReference type="SUPFAM" id="SSF55729">
    <property type="entry name" value="Acyl-CoA N-acyltransferases (Nat)"/>
    <property type="match status" value="1"/>
</dbReference>